<dbReference type="Pfam" id="PF14030">
    <property type="entry name" value="DUF4245"/>
    <property type="match status" value="1"/>
</dbReference>
<keyword evidence="1" id="KW-0472">Membrane</keyword>
<dbReference type="Proteomes" id="UP000466345">
    <property type="component" value="Unassembled WGS sequence"/>
</dbReference>
<keyword evidence="1" id="KW-1133">Transmembrane helix</keyword>
<keyword evidence="3" id="KW-1185">Reference proteome</keyword>
<dbReference type="EMBL" id="WEGJ01000013">
    <property type="protein sequence ID" value="MQY13473.1"/>
    <property type="molecule type" value="Genomic_DNA"/>
</dbReference>
<feature type="transmembrane region" description="Helical" evidence="1">
    <location>
        <begin position="27"/>
        <end position="46"/>
    </location>
</feature>
<proteinExistence type="predicted"/>
<gene>
    <name evidence="2" type="ORF">SRB5_36210</name>
</gene>
<accession>A0A7K0CJF2</accession>
<evidence type="ECO:0008006" key="4">
    <source>
        <dbReference type="Google" id="ProtNLM"/>
    </source>
</evidence>
<evidence type="ECO:0000313" key="2">
    <source>
        <dbReference type="EMBL" id="MQY13473.1"/>
    </source>
</evidence>
<protein>
    <recommendedName>
        <fullName evidence="4">DUF4245 domain-containing protein</fullName>
    </recommendedName>
</protein>
<comment type="caution">
    <text evidence="2">The sequence shown here is derived from an EMBL/GenBank/DDBJ whole genome shotgun (WGS) entry which is preliminary data.</text>
</comment>
<sequence>MTAAMGDDGGVSQNSARSRASRQTVRNLILSMLVTCAFALAVWLLFIPRDGDGDPVQVVPYAQEFKQAGRVAPYTVLAPPKGLPDGNRATSVRYTPDPQFGPHWHLGFVTSDEEYVGVEQAAKDTDRFVEKVTHEARKTDAVERIGGADWQRYEGGKYDALVKHDADGVTVVIGTGSAAQIKAVAAALEPAPR</sequence>
<evidence type="ECO:0000313" key="3">
    <source>
        <dbReference type="Proteomes" id="UP000466345"/>
    </source>
</evidence>
<organism evidence="2 3">
    <name type="scientific">Streptomyces smaragdinus</name>
    <dbReference type="NCBI Taxonomy" id="2585196"/>
    <lineage>
        <taxon>Bacteria</taxon>
        <taxon>Bacillati</taxon>
        <taxon>Actinomycetota</taxon>
        <taxon>Actinomycetes</taxon>
        <taxon>Kitasatosporales</taxon>
        <taxon>Streptomycetaceae</taxon>
        <taxon>Streptomyces</taxon>
    </lineage>
</organism>
<name>A0A7K0CJF2_9ACTN</name>
<dbReference type="InterPro" id="IPR025339">
    <property type="entry name" value="DUF4245"/>
</dbReference>
<reference evidence="2 3" key="1">
    <citation type="submission" date="2019-10" db="EMBL/GenBank/DDBJ databases">
        <title>Streptomyces smaragdinus sp. nov. and Streptomyces fabii sp. nov., isolated from the gut of fungus growing-termite Macrotermes natalensis.</title>
        <authorList>
            <person name="Schwitalla J."/>
            <person name="Benndorf R."/>
            <person name="Martin K."/>
            <person name="De Beer W."/>
            <person name="Kaster A.-K."/>
            <person name="Vollmers J."/>
            <person name="Poulsen M."/>
            <person name="Beemelmanns C."/>
        </authorList>
    </citation>
    <scope>NUCLEOTIDE SEQUENCE [LARGE SCALE GENOMIC DNA]</scope>
    <source>
        <strain evidence="2 3">RB5</strain>
    </source>
</reference>
<dbReference type="AlphaFoldDB" id="A0A7K0CJF2"/>
<keyword evidence="1" id="KW-0812">Transmembrane</keyword>
<evidence type="ECO:0000256" key="1">
    <source>
        <dbReference type="SAM" id="Phobius"/>
    </source>
</evidence>